<name>A0A4Y2R273_ARAVE</name>
<feature type="region of interest" description="Disordered" evidence="1">
    <location>
        <begin position="72"/>
        <end position="112"/>
    </location>
</feature>
<evidence type="ECO:0000313" key="3">
    <source>
        <dbReference type="Proteomes" id="UP000499080"/>
    </source>
</evidence>
<dbReference type="AlphaFoldDB" id="A0A4Y2R273"/>
<dbReference type="EMBL" id="BGPR01015558">
    <property type="protein sequence ID" value="GBN69732.1"/>
    <property type="molecule type" value="Genomic_DNA"/>
</dbReference>
<proteinExistence type="predicted"/>
<evidence type="ECO:0000256" key="1">
    <source>
        <dbReference type="SAM" id="MobiDB-lite"/>
    </source>
</evidence>
<dbReference type="Proteomes" id="UP000499080">
    <property type="component" value="Unassembled WGS sequence"/>
</dbReference>
<reference evidence="2 3" key="1">
    <citation type="journal article" date="2019" name="Sci. Rep.">
        <title>Orb-weaving spider Araneus ventricosus genome elucidates the spidroin gene catalogue.</title>
        <authorList>
            <person name="Kono N."/>
            <person name="Nakamura H."/>
            <person name="Ohtoshi R."/>
            <person name="Moran D.A.P."/>
            <person name="Shinohara A."/>
            <person name="Yoshida Y."/>
            <person name="Fujiwara M."/>
            <person name="Mori M."/>
            <person name="Tomita M."/>
            <person name="Arakawa K."/>
        </authorList>
    </citation>
    <scope>NUCLEOTIDE SEQUENCE [LARGE SCALE GENOMIC DNA]</scope>
</reference>
<gene>
    <name evidence="2" type="ORF">AVEN_33549_1</name>
</gene>
<comment type="caution">
    <text evidence="2">The sequence shown here is derived from an EMBL/GenBank/DDBJ whole genome shotgun (WGS) entry which is preliminary data.</text>
</comment>
<keyword evidence="3" id="KW-1185">Reference proteome</keyword>
<organism evidence="2 3">
    <name type="scientific">Araneus ventricosus</name>
    <name type="common">Orbweaver spider</name>
    <name type="synonym">Epeira ventricosa</name>
    <dbReference type="NCBI Taxonomy" id="182803"/>
    <lineage>
        <taxon>Eukaryota</taxon>
        <taxon>Metazoa</taxon>
        <taxon>Ecdysozoa</taxon>
        <taxon>Arthropoda</taxon>
        <taxon>Chelicerata</taxon>
        <taxon>Arachnida</taxon>
        <taxon>Araneae</taxon>
        <taxon>Araneomorphae</taxon>
        <taxon>Entelegynae</taxon>
        <taxon>Araneoidea</taxon>
        <taxon>Araneidae</taxon>
        <taxon>Araneus</taxon>
    </lineage>
</organism>
<accession>A0A4Y2R273</accession>
<evidence type="ECO:0000313" key="2">
    <source>
        <dbReference type="EMBL" id="GBN69732.1"/>
    </source>
</evidence>
<protein>
    <submittedName>
        <fullName evidence="2">Uncharacterized protein</fullName>
    </submittedName>
</protein>
<sequence>MALLLHTGGGKPEGSRSKFYLFTYILICLPPNLYDLVSVRVQSSQQLKKSPSEVPQLKDHWSTTTLVRESSRSFFTDEEKKAQTPHAKFPEIRGERDHTSCTPSQEKKNGKEKERVFLTRHFSPLQKIGFELGLKI</sequence>